<organism evidence="2">
    <name type="scientific">Ignisphaera aggregans</name>
    <dbReference type="NCBI Taxonomy" id="334771"/>
    <lineage>
        <taxon>Archaea</taxon>
        <taxon>Thermoproteota</taxon>
        <taxon>Thermoprotei</taxon>
        <taxon>Desulfurococcales</taxon>
        <taxon>Desulfurococcaceae</taxon>
        <taxon>Ignisphaera</taxon>
    </lineage>
</organism>
<comment type="caution">
    <text evidence="2">The sequence shown here is derived from an EMBL/GenBank/DDBJ whole genome shotgun (WGS) entry which is preliminary data.</text>
</comment>
<evidence type="ECO:0000313" key="2">
    <source>
        <dbReference type="EMBL" id="HHP81629.1"/>
    </source>
</evidence>
<reference evidence="2" key="1">
    <citation type="journal article" date="2020" name="mSystems">
        <title>Genome- and Community-Level Interaction Insights into Carbon Utilization and Element Cycling Functions of Hydrothermarchaeota in Hydrothermal Sediment.</title>
        <authorList>
            <person name="Zhou Z."/>
            <person name="Liu Y."/>
            <person name="Xu W."/>
            <person name="Pan J."/>
            <person name="Luo Z.H."/>
            <person name="Li M."/>
        </authorList>
    </citation>
    <scope>NUCLEOTIDE SEQUENCE [LARGE SCALE GENOMIC DNA]</scope>
    <source>
        <strain evidence="2">SpSt-1121</strain>
    </source>
</reference>
<dbReference type="Gene3D" id="3.40.50.1820">
    <property type="entry name" value="alpha/beta hydrolase"/>
    <property type="match status" value="1"/>
</dbReference>
<proteinExistence type="predicted"/>
<dbReference type="PANTHER" id="PTHR47381">
    <property type="entry name" value="ALPHA/BETA-HYDROLASES SUPERFAMILY PROTEIN"/>
    <property type="match status" value="1"/>
</dbReference>
<dbReference type="GO" id="GO:0006508">
    <property type="term" value="P:proteolysis"/>
    <property type="evidence" value="ECO:0007669"/>
    <property type="project" value="InterPro"/>
</dbReference>
<dbReference type="EMBL" id="DRZI01000131">
    <property type="protein sequence ID" value="HHP81629.1"/>
    <property type="molecule type" value="Genomic_DNA"/>
</dbReference>
<dbReference type="SUPFAM" id="SSF53474">
    <property type="entry name" value="alpha/beta-Hydrolases"/>
    <property type="match status" value="1"/>
</dbReference>
<evidence type="ECO:0000259" key="1">
    <source>
        <dbReference type="Pfam" id="PF00326"/>
    </source>
</evidence>
<feature type="domain" description="Peptidase S9 prolyl oligopeptidase catalytic" evidence="1">
    <location>
        <begin position="102"/>
        <end position="261"/>
    </location>
</feature>
<dbReference type="Pfam" id="PF00326">
    <property type="entry name" value="Peptidase_S9"/>
    <property type="match status" value="1"/>
</dbReference>
<sequence length="263" mass="30077">MSTHINLYKTQNSCERLLKEPGILIDYKVRSYGGRSWAFELAKRGFAVFAVDTFLFGSRRIEFGEGFSGDIDDVVRRYNEASYRIENLIAKTLNVFGFNVLGMVVYEDLVSLEYLFSRSDVVDSERVAVAGWSLGGLRASLLGALDERVKCVVVACAMSTLDEIVLNGIEHAWTLYIPNTTKYFDLSDIASIHMPKPMMVQYCREDRIFPLKGQLKAHEKLSNLYKKANAPQNYLGIFYQKPHIFDAEMQEETFNWIEKCLTK</sequence>
<protein>
    <recommendedName>
        <fullName evidence="1">Peptidase S9 prolyl oligopeptidase catalytic domain-containing protein</fullName>
    </recommendedName>
</protein>
<accession>A0A7C5XMC0</accession>
<dbReference type="AlphaFoldDB" id="A0A7C5XMC0"/>
<dbReference type="GO" id="GO:0008236">
    <property type="term" value="F:serine-type peptidase activity"/>
    <property type="evidence" value="ECO:0007669"/>
    <property type="project" value="InterPro"/>
</dbReference>
<dbReference type="InterPro" id="IPR029058">
    <property type="entry name" value="AB_hydrolase_fold"/>
</dbReference>
<dbReference type="InterPro" id="IPR001375">
    <property type="entry name" value="Peptidase_S9_cat"/>
</dbReference>
<gene>
    <name evidence="2" type="ORF">ENM84_03090</name>
</gene>
<dbReference type="PANTHER" id="PTHR47381:SF3">
    <property type="entry name" value="ALPHA_BETA-HYDROLASES SUPERFAMILY PROTEIN"/>
    <property type="match status" value="1"/>
</dbReference>
<name>A0A7C5XMC0_9CREN</name>